<organism evidence="4 5">
    <name type="scientific">Chitinophaga terrae</name>
    <name type="common">ex Kim and Jung 2007</name>
    <dbReference type="NCBI Taxonomy" id="408074"/>
    <lineage>
        <taxon>Bacteria</taxon>
        <taxon>Pseudomonadati</taxon>
        <taxon>Bacteroidota</taxon>
        <taxon>Chitinophagia</taxon>
        <taxon>Chitinophagales</taxon>
        <taxon>Chitinophagaceae</taxon>
        <taxon>Chitinophaga</taxon>
    </lineage>
</organism>
<evidence type="ECO:0000259" key="3">
    <source>
        <dbReference type="PROSITE" id="PS50977"/>
    </source>
</evidence>
<proteinExistence type="predicted"/>
<keyword evidence="5" id="KW-1185">Reference proteome</keyword>
<dbReference type="RefSeq" id="WP_089765133.1">
    <property type="nucleotide sequence ID" value="NZ_BKAT01000052.1"/>
</dbReference>
<dbReference type="PRINTS" id="PR00455">
    <property type="entry name" value="HTHTETR"/>
</dbReference>
<dbReference type="Proteomes" id="UP000199656">
    <property type="component" value="Unassembled WGS sequence"/>
</dbReference>
<dbReference type="EMBL" id="FNRL01000032">
    <property type="protein sequence ID" value="SEB04284.1"/>
    <property type="molecule type" value="Genomic_DNA"/>
</dbReference>
<gene>
    <name evidence="4" type="ORF">SAMN05660909_04929</name>
</gene>
<dbReference type="InterPro" id="IPR050624">
    <property type="entry name" value="HTH-type_Tx_Regulator"/>
</dbReference>
<evidence type="ECO:0000256" key="2">
    <source>
        <dbReference type="PROSITE-ProRule" id="PRU00335"/>
    </source>
</evidence>
<dbReference type="OrthoDB" id="881297at2"/>
<dbReference type="PANTHER" id="PTHR43479">
    <property type="entry name" value="ACREF/ENVCD OPERON REPRESSOR-RELATED"/>
    <property type="match status" value="1"/>
</dbReference>
<accession>A0A1H4G420</accession>
<evidence type="ECO:0000313" key="5">
    <source>
        <dbReference type="Proteomes" id="UP000199656"/>
    </source>
</evidence>
<dbReference type="PROSITE" id="PS50977">
    <property type="entry name" value="HTH_TETR_2"/>
    <property type="match status" value="1"/>
</dbReference>
<evidence type="ECO:0000313" key="4">
    <source>
        <dbReference type="EMBL" id="SEB04284.1"/>
    </source>
</evidence>
<dbReference type="InterPro" id="IPR001647">
    <property type="entry name" value="HTH_TetR"/>
</dbReference>
<dbReference type="AlphaFoldDB" id="A0A1H4G420"/>
<sequence length="205" mass="23633">MVARERILDTALKMFRIYGVKAVTMFDIARDCGISKKTVYEHFQDKQALVDEGLQQLLTNHGDYLKTNSQEAANAIEELLGSTKYITNMAKTLNPVMLHDLQKYHPDIWSNVEKFRSEGVLYSIKENLRRGMAEGLYRQNLHINIVARMRQLQLEAAFDPEQYPADQYEMQTVMDQVTTHYLLGIATTKGQDLVNQFLQTKNDVL</sequence>
<feature type="domain" description="HTH tetR-type" evidence="3">
    <location>
        <begin position="1"/>
        <end position="61"/>
    </location>
</feature>
<feature type="DNA-binding region" description="H-T-H motif" evidence="2">
    <location>
        <begin position="24"/>
        <end position="43"/>
    </location>
</feature>
<dbReference type="GO" id="GO:0003677">
    <property type="term" value="F:DNA binding"/>
    <property type="evidence" value="ECO:0007669"/>
    <property type="project" value="UniProtKB-UniRule"/>
</dbReference>
<dbReference type="Pfam" id="PF00440">
    <property type="entry name" value="TetR_N"/>
    <property type="match status" value="1"/>
</dbReference>
<evidence type="ECO:0000256" key="1">
    <source>
        <dbReference type="ARBA" id="ARBA00023125"/>
    </source>
</evidence>
<keyword evidence="1 2" id="KW-0238">DNA-binding</keyword>
<dbReference type="Gene3D" id="1.10.357.10">
    <property type="entry name" value="Tetracycline Repressor, domain 2"/>
    <property type="match status" value="1"/>
</dbReference>
<protein>
    <submittedName>
        <fullName evidence="4">Transcriptional regulator, TetR family</fullName>
    </submittedName>
</protein>
<dbReference type="PANTHER" id="PTHR43479:SF11">
    <property type="entry name" value="ACREF_ENVCD OPERON REPRESSOR-RELATED"/>
    <property type="match status" value="1"/>
</dbReference>
<dbReference type="STRING" id="408074.SAMN05660909_04929"/>
<dbReference type="InterPro" id="IPR009057">
    <property type="entry name" value="Homeodomain-like_sf"/>
</dbReference>
<reference evidence="5" key="1">
    <citation type="submission" date="2016-10" db="EMBL/GenBank/DDBJ databases">
        <authorList>
            <person name="Varghese N."/>
            <person name="Submissions S."/>
        </authorList>
    </citation>
    <scope>NUCLEOTIDE SEQUENCE [LARGE SCALE GENOMIC DNA]</scope>
    <source>
        <strain evidence="5">DSM 23920</strain>
    </source>
</reference>
<name>A0A1H4G420_9BACT</name>
<dbReference type="SUPFAM" id="SSF46689">
    <property type="entry name" value="Homeodomain-like"/>
    <property type="match status" value="1"/>
</dbReference>